<evidence type="ECO:0000259" key="3">
    <source>
        <dbReference type="SMART" id="SM00875"/>
    </source>
</evidence>
<evidence type="ECO:0000313" key="5">
    <source>
        <dbReference type="Proteomes" id="UP000265120"/>
    </source>
</evidence>
<dbReference type="PANTHER" id="PTHR45632:SF14">
    <property type="entry name" value="KELCH-LIKE PROTEIN 33"/>
    <property type="match status" value="1"/>
</dbReference>
<dbReference type="OrthoDB" id="45365at2759"/>
<dbReference type="Pfam" id="PF24981">
    <property type="entry name" value="Beta-prop_ATRN-LZTR1"/>
    <property type="match status" value="1"/>
</dbReference>
<dbReference type="SMART" id="SM00875">
    <property type="entry name" value="BACK"/>
    <property type="match status" value="1"/>
</dbReference>
<dbReference type="AlphaFoldDB" id="A0A3P8WX34"/>
<dbReference type="InParanoid" id="A0A3P8WX34"/>
<keyword evidence="2" id="KW-0677">Repeat</keyword>
<dbReference type="Gene3D" id="1.25.40.420">
    <property type="match status" value="1"/>
</dbReference>
<evidence type="ECO:0000256" key="1">
    <source>
        <dbReference type="ARBA" id="ARBA00022441"/>
    </source>
</evidence>
<feature type="domain" description="BACK" evidence="3">
    <location>
        <begin position="75"/>
        <end position="176"/>
    </location>
</feature>
<proteinExistence type="predicted"/>
<dbReference type="SUPFAM" id="SSF117281">
    <property type="entry name" value="Kelch motif"/>
    <property type="match status" value="1"/>
</dbReference>
<dbReference type="InterPro" id="IPR011333">
    <property type="entry name" value="SKP1/BTB/POZ_sf"/>
</dbReference>
<dbReference type="SMART" id="SM00612">
    <property type="entry name" value="Kelch"/>
    <property type="match status" value="5"/>
</dbReference>
<dbReference type="Pfam" id="PF07707">
    <property type="entry name" value="BACK"/>
    <property type="match status" value="1"/>
</dbReference>
<dbReference type="GeneTree" id="ENSGT00940000164143"/>
<dbReference type="Pfam" id="PF21536">
    <property type="entry name" value="BTB_KLHL33"/>
    <property type="match status" value="1"/>
</dbReference>
<dbReference type="PANTHER" id="PTHR45632">
    <property type="entry name" value="LD33804P"/>
    <property type="match status" value="1"/>
</dbReference>
<dbReference type="KEGG" id="csem:103385852"/>
<dbReference type="SUPFAM" id="SSF54695">
    <property type="entry name" value="POZ domain"/>
    <property type="match status" value="1"/>
</dbReference>
<accession>A0A3P8WX34</accession>
<name>A0A3P8WX34_CYNSE</name>
<dbReference type="Gene3D" id="2.120.10.80">
    <property type="entry name" value="Kelch-type beta propeller"/>
    <property type="match status" value="2"/>
</dbReference>
<dbReference type="InterPro" id="IPR056737">
    <property type="entry name" value="Beta-prop_ATRN-MKLN-like"/>
</dbReference>
<reference evidence="4" key="3">
    <citation type="submission" date="2025-09" db="UniProtKB">
        <authorList>
            <consortium name="Ensembl"/>
        </authorList>
    </citation>
    <scope>IDENTIFICATION</scope>
</reference>
<dbReference type="FunCoup" id="A0A3P8WX34">
    <property type="interactions" value="512"/>
</dbReference>
<evidence type="ECO:0000313" key="4">
    <source>
        <dbReference type="Ensembl" id="ENSCSEP00000031329.1"/>
    </source>
</evidence>
<protein>
    <submittedName>
        <fullName evidence="4">Si:ch211-63p21.8</fullName>
    </submittedName>
</protein>
<dbReference type="Proteomes" id="UP000265120">
    <property type="component" value="Chromosome 1"/>
</dbReference>
<sequence length="531" mass="59694">MFTCGMRESQQSCVGLPFLSAPDLEALIGHSYSGTLSLKWDSVFEITCTALQLQFQPALSLCLNFMQQEMEAKWCLDIASFAEAYGMSQLLQEANDFVLRNFWEVSSTVKFQDLPAETFLDILRSDGLCVPSELAVFRAVISWIEADPEERLSQAGLLMTAVRFSLMTFREFREVRAINLRMECFGNNKVELYGSAFKDFGLSLEQTQDQWRIRKPKEALVLVGGDHLDTDTGQRSPSKELWFVNALRSGVGLVKEMEWRHLGHMPDKPKFRHGVAAVEGRLYVLGGCFFYTKDDIMKSVYSYDPVQDGWKRLADMQELRSNFSVVVQEGRLYAIGGDKEINTNVDSVEMYDPHTDTWSLVHPLEQSLSGLAATAAAGQIFISGGFDCSYICLSSMFSYHPEGGVTPLANMAHDRAQHCMEALRGRLYVSGGVCNLRAFYTDQLGCEMYDPRTDSWTEFASLPVPHVGAASAVLEEKIYILGGYCQEDYSESGLVHRFDPSTQRWQIMGKLPAAVTDIRACLLQLPEDLRH</sequence>
<dbReference type="Gene3D" id="3.30.710.10">
    <property type="entry name" value="Potassium Channel Kv1.1, Chain A"/>
    <property type="match status" value="1"/>
</dbReference>
<dbReference type="InterPro" id="IPR006652">
    <property type="entry name" value="Kelch_1"/>
</dbReference>
<dbReference type="GeneID" id="103385852"/>
<organism evidence="4 5">
    <name type="scientific">Cynoglossus semilaevis</name>
    <name type="common">Tongue sole</name>
    <dbReference type="NCBI Taxonomy" id="244447"/>
    <lineage>
        <taxon>Eukaryota</taxon>
        <taxon>Metazoa</taxon>
        <taxon>Chordata</taxon>
        <taxon>Craniata</taxon>
        <taxon>Vertebrata</taxon>
        <taxon>Euteleostomi</taxon>
        <taxon>Actinopterygii</taxon>
        <taxon>Neopterygii</taxon>
        <taxon>Teleostei</taxon>
        <taxon>Neoteleostei</taxon>
        <taxon>Acanthomorphata</taxon>
        <taxon>Carangaria</taxon>
        <taxon>Pleuronectiformes</taxon>
        <taxon>Pleuronectoidei</taxon>
        <taxon>Cynoglossidae</taxon>
        <taxon>Cynoglossinae</taxon>
        <taxon>Cynoglossus</taxon>
    </lineage>
</organism>
<dbReference type="FunFam" id="1.25.40.420:FF:000001">
    <property type="entry name" value="Kelch-like family member 12"/>
    <property type="match status" value="1"/>
</dbReference>
<dbReference type="InterPro" id="IPR011705">
    <property type="entry name" value="BACK"/>
</dbReference>
<evidence type="ECO:0000256" key="2">
    <source>
        <dbReference type="ARBA" id="ARBA00022737"/>
    </source>
</evidence>
<reference evidence="4 5" key="1">
    <citation type="journal article" date="2014" name="Nat. Genet.">
        <title>Whole-genome sequence of a flatfish provides insights into ZW sex chromosome evolution and adaptation to a benthic lifestyle.</title>
        <authorList>
            <person name="Chen S."/>
            <person name="Zhang G."/>
            <person name="Shao C."/>
            <person name="Huang Q."/>
            <person name="Liu G."/>
            <person name="Zhang P."/>
            <person name="Song W."/>
            <person name="An N."/>
            <person name="Chalopin D."/>
            <person name="Volff J.N."/>
            <person name="Hong Y."/>
            <person name="Li Q."/>
            <person name="Sha Z."/>
            <person name="Zhou H."/>
            <person name="Xie M."/>
            <person name="Yu Q."/>
            <person name="Liu Y."/>
            <person name="Xiang H."/>
            <person name="Wang N."/>
            <person name="Wu K."/>
            <person name="Yang C."/>
            <person name="Zhou Q."/>
            <person name="Liao X."/>
            <person name="Yang L."/>
            <person name="Hu Q."/>
            <person name="Zhang J."/>
            <person name="Meng L."/>
            <person name="Jin L."/>
            <person name="Tian Y."/>
            <person name="Lian J."/>
            <person name="Yang J."/>
            <person name="Miao G."/>
            <person name="Liu S."/>
            <person name="Liang Z."/>
            <person name="Yan F."/>
            <person name="Li Y."/>
            <person name="Sun B."/>
            <person name="Zhang H."/>
            <person name="Zhang J."/>
            <person name="Zhu Y."/>
            <person name="Du M."/>
            <person name="Zhao Y."/>
            <person name="Schartl M."/>
            <person name="Tang Q."/>
            <person name="Wang J."/>
        </authorList>
    </citation>
    <scope>NUCLEOTIDE SEQUENCE</scope>
</reference>
<dbReference type="Ensembl" id="ENSCSET00000031737.1">
    <property type="protein sequence ID" value="ENSCSEP00000031329.1"/>
    <property type="gene ID" value="ENSCSEG00000020062.1"/>
</dbReference>
<dbReference type="OMA" id="EACPSER"/>
<dbReference type="PIRSF" id="PIRSF037037">
    <property type="entry name" value="Kelch-like_protein_gigaxonin"/>
    <property type="match status" value="1"/>
</dbReference>
<keyword evidence="5" id="KW-1185">Reference proteome</keyword>
<reference evidence="4" key="2">
    <citation type="submission" date="2025-08" db="UniProtKB">
        <authorList>
            <consortium name="Ensembl"/>
        </authorList>
    </citation>
    <scope>IDENTIFICATION</scope>
</reference>
<dbReference type="InterPro" id="IPR015915">
    <property type="entry name" value="Kelch-typ_b-propeller"/>
</dbReference>
<keyword evidence="1" id="KW-0880">Kelch repeat</keyword>
<dbReference type="InterPro" id="IPR017096">
    <property type="entry name" value="BTB-kelch_protein"/>
</dbReference>